<protein>
    <submittedName>
        <fullName evidence="3">Uncharacterized protein</fullName>
    </submittedName>
</protein>
<feature type="compositionally biased region" description="Low complexity" evidence="1">
    <location>
        <begin position="52"/>
        <end position="68"/>
    </location>
</feature>
<feature type="region of interest" description="Disordered" evidence="1">
    <location>
        <begin position="45"/>
        <end position="93"/>
    </location>
</feature>
<feature type="transmembrane region" description="Helical" evidence="2">
    <location>
        <begin position="21"/>
        <end position="42"/>
    </location>
</feature>
<dbReference type="EMBL" id="SJKC01000008">
    <property type="protein sequence ID" value="TCC30007.1"/>
    <property type="molecule type" value="Genomic_DNA"/>
</dbReference>
<feature type="compositionally biased region" description="Low complexity" evidence="1">
    <location>
        <begin position="75"/>
        <end position="90"/>
    </location>
</feature>
<dbReference type="Proteomes" id="UP000294225">
    <property type="component" value="Unassembled WGS sequence"/>
</dbReference>
<proteinExistence type="predicted"/>
<keyword evidence="2" id="KW-0472">Membrane</keyword>
<sequence>MRKLADETARGGGWFDRHQKGAWIAAGATIVAAFIAALVPVLGSSGDDKNDGAVTTPSASGSTSGSAPATPPSQTPSSAPSPSASPAGGPLWQGKMLLDTEARDLDAAPPERVGYSDTGDVYMLLNNEMSGWNETLIAQWTEPGGLPGPEDCSNVVDTLGSRSKVQLTKKTVLCVRTSERNIARLKVATLDEGGALNSRATFDTVVWPAN</sequence>
<dbReference type="RefSeq" id="WP_131499878.1">
    <property type="nucleotide sequence ID" value="NZ_SJKC01000008.1"/>
</dbReference>
<dbReference type="AlphaFoldDB" id="A0A4R0IC86"/>
<reference evidence="3 4" key="1">
    <citation type="submission" date="2019-02" db="EMBL/GenBank/DDBJ databases">
        <title>Kribbella capetownensis sp. nov. and Kribbella speibonae sp. nov., isolated from soil.</title>
        <authorList>
            <person name="Curtis S.M."/>
            <person name="Norton I."/>
            <person name="Everest G.J."/>
            <person name="Meyers P.R."/>
        </authorList>
    </citation>
    <scope>NUCLEOTIDE SEQUENCE [LARGE SCALE GENOMIC DNA]</scope>
    <source>
        <strain evidence="3 4">YM55</strain>
    </source>
</reference>
<name>A0A4R0IC86_9ACTN</name>
<gene>
    <name evidence="3" type="ORF">E0H92_39130</name>
</gene>
<evidence type="ECO:0000256" key="2">
    <source>
        <dbReference type="SAM" id="Phobius"/>
    </source>
</evidence>
<keyword evidence="2" id="KW-1133">Transmembrane helix</keyword>
<keyword evidence="2" id="KW-0812">Transmembrane</keyword>
<evidence type="ECO:0000256" key="1">
    <source>
        <dbReference type="SAM" id="MobiDB-lite"/>
    </source>
</evidence>
<comment type="caution">
    <text evidence="3">The sequence shown here is derived from an EMBL/GenBank/DDBJ whole genome shotgun (WGS) entry which is preliminary data.</text>
</comment>
<evidence type="ECO:0000313" key="3">
    <source>
        <dbReference type="EMBL" id="TCC30007.1"/>
    </source>
</evidence>
<organism evidence="3 4">
    <name type="scientific">Kribbella speibonae</name>
    <dbReference type="NCBI Taxonomy" id="1572660"/>
    <lineage>
        <taxon>Bacteria</taxon>
        <taxon>Bacillati</taxon>
        <taxon>Actinomycetota</taxon>
        <taxon>Actinomycetes</taxon>
        <taxon>Propionibacteriales</taxon>
        <taxon>Kribbellaceae</taxon>
        <taxon>Kribbella</taxon>
    </lineage>
</organism>
<evidence type="ECO:0000313" key="4">
    <source>
        <dbReference type="Proteomes" id="UP000294225"/>
    </source>
</evidence>
<accession>A0A4R0IC86</accession>